<dbReference type="RefSeq" id="WP_184264666.1">
    <property type="nucleotide sequence ID" value="NZ_JACIIX010000013.1"/>
</dbReference>
<dbReference type="GO" id="GO:0009055">
    <property type="term" value="F:electron transfer activity"/>
    <property type="evidence" value="ECO:0007669"/>
    <property type="project" value="InterPro"/>
</dbReference>
<evidence type="ECO:0000256" key="9">
    <source>
        <dbReference type="SAM" id="SignalP"/>
    </source>
</evidence>
<evidence type="ECO:0000256" key="7">
    <source>
        <dbReference type="NCBIfam" id="TIGR02375"/>
    </source>
</evidence>
<dbReference type="InterPro" id="IPR008972">
    <property type="entry name" value="Cupredoxin"/>
</dbReference>
<dbReference type="InterPro" id="IPR000923">
    <property type="entry name" value="BlueCu_1"/>
</dbReference>
<dbReference type="GO" id="GO:0005507">
    <property type="term" value="F:copper ion binding"/>
    <property type="evidence" value="ECO:0007669"/>
    <property type="project" value="UniProtKB-UniRule"/>
</dbReference>
<keyword evidence="9" id="KW-0732">Signal</keyword>
<keyword evidence="2" id="KW-0813">Transport</keyword>
<dbReference type="SUPFAM" id="SSF49503">
    <property type="entry name" value="Cupredoxins"/>
    <property type="match status" value="1"/>
</dbReference>
<feature type="chain" id="PRO_5031122642" description="Pseudoazurin" evidence="9">
    <location>
        <begin position="20"/>
        <end position="143"/>
    </location>
</feature>
<dbReference type="InterPro" id="IPR002386">
    <property type="entry name" value="Amicyanin/Pseudoazurin"/>
</dbReference>
<evidence type="ECO:0000256" key="8">
    <source>
        <dbReference type="PIRSR" id="PIRSR602386-1"/>
    </source>
</evidence>
<dbReference type="PRINTS" id="PR00156">
    <property type="entry name" value="COPPERBLUE"/>
</dbReference>
<keyword evidence="12" id="KW-1185">Reference proteome</keyword>
<dbReference type="InterPro" id="IPR001235">
    <property type="entry name" value="Copper_blue_Plastocyanin"/>
</dbReference>
<feature type="domain" description="Blue (type 1) copper" evidence="10">
    <location>
        <begin position="26"/>
        <end position="111"/>
    </location>
</feature>
<comment type="caution">
    <text evidence="11">The sequence shown here is derived from an EMBL/GenBank/DDBJ whole genome shotgun (WGS) entry which is preliminary data.</text>
</comment>
<reference evidence="11 12" key="1">
    <citation type="submission" date="2020-08" db="EMBL/GenBank/DDBJ databases">
        <title>Genomic Encyclopedia of Type Strains, Phase IV (KMG-IV): sequencing the most valuable type-strain genomes for metagenomic binning, comparative biology and taxonomic classification.</title>
        <authorList>
            <person name="Goeker M."/>
        </authorList>
    </citation>
    <scope>NUCLEOTIDE SEQUENCE [LARGE SCALE GENOMIC DNA]</scope>
    <source>
        <strain evidence="11 12">DSM 11590</strain>
    </source>
</reference>
<dbReference type="InterPro" id="IPR012745">
    <property type="entry name" value="Pseudoazurin"/>
</dbReference>
<protein>
    <recommendedName>
        <fullName evidence="7">Pseudoazurin</fullName>
    </recommendedName>
</protein>
<comment type="cofactor">
    <cofactor evidence="8">
        <name>Cu cation</name>
        <dbReference type="ChEBI" id="CHEBI:23378"/>
    </cofactor>
    <text evidence="8">Binds 1 copper ion per subunit.</text>
</comment>
<feature type="signal peptide" evidence="9">
    <location>
        <begin position="1"/>
        <end position="19"/>
    </location>
</feature>
<dbReference type="GO" id="GO:0042597">
    <property type="term" value="C:periplasmic space"/>
    <property type="evidence" value="ECO:0007669"/>
    <property type="project" value="UniProtKB-SubCell"/>
</dbReference>
<feature type="binding site" evidence="8">
    <location>
        <position position="105"/>
    </location>
    <ligand>
        <name>Cu cation</name>
        <dbReference type="ChEBI" id="CHEBI:23378"/>
    </ligand>
</feature>
<keyword evidence="3 8" id="KW-0479">Metal-binding</keyword>
<dbReference type="Proteomes" id="UP000544872">
    <property type="component" value="Unassembled WGS sequence"/>
</dbReference>
<feature type="binding site" evidence="8">
    <location>
        <position position="97"/>
    </location>
    <ligand>
        <name>Cu cation</name>
        <dbReference type="ChEBI" id="CHEBI:23378"/>
    </ligand>
</feature>
<feature type="binding site" evidence="8">
    <location>
        <position position="59"/>
    </location>
    <ligand>
        <name>Cu cation</name>
        <dbReference type="ChEBI" id="CHEBI:23378"/>
    </ligand>
</feature>
<keyword evidence="6 8" id="KW-0186">Copper</keyword>
<organism evidence="11 12">
    <name type="scientific">Novispirillum itersonii</name>
    <name type="common">Aquaspirillum itersonii</name>
    <dbReference type="NCBI Taxonomy" id="189"/>
    <lineage>
        <taxon>Bacteria</taxon>
        <taxon>Pseudomonadati</taxon>
        <taxon>Pseudomonadota</taxon>
        <taxon>Alphaproteobacteria</taxon>
        <taxon>Rhodospirillales</taxon>
        <taxon>Novispirillaceae</taxon>
        <taxon>Novispirillum</taxon>
    </lineage>
</organism>
<evidence type="ECO:0000313" key="12">
    <source>
        <dbReference type="Proteomes" id="UP000544872"/>
    </source>
</evidence>
<evidence type="ECO:0000256" key="5">
    <source>
        <dbReference type="ARBA" id="ARBA00022982"/>
    </source>
</evidence>
<dbReference type="AlphaFoldDB" id="A0A7W9ZHR1"/>
<feature type="binding site" evidence="8">
    <location>
        <position position="100"/>
    </location>
    <ligand>
        <name>Cu cation</name>
        <dbReference type="ChEBI" id="CHEBI:23378"/>
    </ligand>
</feature>
<evidence type="ECO:0000259" key="10">
    <source>
        <dbReference type="Pfam" id="PF00127"/>
    </source>
</evidence>
<dbReference type="Pfam" id="PF00127">
    <property type="entry name" value="Copper-bind"/>
    <property type="match status" value="1"/>
</dbReference>
<keyword evidence="4" id="KW-0574">Periplasm</keyword>
<dbReference type="PRINTS" id="PR00155">
    <property type="entry name" value="AMICYANIN"/>
</dbReference>
<dbReference type="CDD" id="cd04218">
    <property type="entry name" value="Pseudoazurin"/>
    <property type="match status" value="1"/>
</dbReference>
<accession>A0A7W9ZHR1</accession>
<evidence type="ECO:0000256" key="3">
    <source>
        <dbReference type="ARBA" id="ARBA00022723"/>
    </source>
</evidence>
<gene>
    <name evidence="11" type="ORF">FHS48_003118</name>
</gene>
<dbReference type="NCBIfam" id="TIGR02375">
    <property type="entry name" value="pseudoazurin"/>
    <property type="match status" value="1"/>
</dbReference>
<evidence type="ECO:0000256" key="1">
    <source>
        <dbReference type="ARBA" id="ARBA00004418"/>
    </source>
</evidence>
<comment type="subcellular location">
    <subcellularLocation>
        <location evidence="1">Periplasm</location>
    </subcellularLocation>
</comment>
<evidence type="ECO:0000256" key="4">
    <source>
        <dbReference type="ARBA" id="ARBA00022764"/>
    </source>
</evidence>
<keyword evidence="5" id="KW-0249">Electron transport</keyword>
<dbReference type="Gene3D" id="2.60.40.420">
    <property type="entry name" value="Cupredoxins - blue copper proteins"/>
    <property type="match status" value="1"/>
</dbReference>
<proteinExistence type="predicted"/>
<name>A0A7W9ZHR1_NOVIT</name>
<evidence type="ECO:0000256" key="2">
    <source>
        <dbReference type="ARBA" id="ARBA00022448"/>
    </source>
</evidence>
<evidence type="ECO:0000256" key="6">
    <source>
        <dbReference type="ARBA" id="ARBA00023008"/>
    </source>
</evidence>
<dbReference type="EMBL" id="JACIIX010000013">
    <property type="protein sequence ID" value="MBB6211675.1"/>
    <property type="molecule type" value="Genomic_DNA"/>
</dbReference>
<evidence type="ECO:0000313" key="11">
    <source>
        <dbReference type="EMBL" id="MBB6211675.1"/>
    </source>
</evidence>
<sequence>MLRTALCGVLALFCTAAQAETVEVKLLNRSDSGAMVFDPALVTLQPGDSVRFVPTHKSHNAATIDGLIPPGATPFKGPISEEITVPFSVPGVYGIKCSPHYAMGMVMVVRVGPPAAVPDAALPPDIPARAKERLLPLLEQAGR</sequence>